<feature type="domain" description="Sporulation stage II protein D amidase enhancer LytB N-terminal" evidence="2">
    <location>
        <begin position="27"/>
        <end position="92"/>
    </location>
</feature>
<dbReference type="InterPro" id="IPR002477">
    <property type="entry name" value="Peptidoglycan-bd-like"/>
</dbReference>
<evidence type="ECO:0000313" key="4">
    <source>
        <dbReference type="Proteomes" id="UP000806542"/>
    </source>
</evidence>
<comment type="caution">
    <text evidence="3">The sequence shown here is derived from an EMBL/GenBank/DDBJ whole genome shotgun (WGS) entry which is preliminary data.</text>
</comment>
<organism evidence="3 4">
    <name type="scientific">Ructibacterium gallinarum</name>
    <dbReference type="NCBI Taxonomy" id="2779355"/>
    <lineage>
        <taxon>Bacteria</taxon>
        <taxon>Bacillati</taxon>
        <taxon>Bacillota</taxon>
        <taxon>Clostridia</taxon>
        <taxon>Eubacteriales</taxon>
        <taxon>Oscillospiraceae</taxon>
        <taxon>Ructibacterium</taxon>
    </lineage>
</organism>
<name>A0A9D5M3Q1_9FIRM</name>
<dbReference type="InterPro" id="IPR013693">
    <property type="entry name" value="SpoIID/LytB_N"/>
</dbReference>
<feature type="domain" description="Peptidoglycan binding-like" evidence="1">
    <location>
        <begin position="287"/>
        <end position="348"/>
    </location>
</feature>
<dbReference type="Proteomes" id="UP000806542">
    <property type="component" value="Unassembled WGS sequence"/>
</dbReference>
<keyword evidence="4" id="KW-1185">Reference proteome</keyword>
<accession>A0A9D5M3Q1</accession>
<feature type="domain" description="Peptidoglycan binding-like" evidence="1">
    <location>
        <begin position="190"/>
        <end position="250"/>
    </location>
</feature>
<proteinExistence type="predicted"/>
<dbReference type="AlphaFoldDB" id="A0A9D5M3Q1"/>
<dbReference type="PANTHER" id="PTHR41533">
    <property type="entry name" value="L,D-TRANSPEPTIDASE HI_1667-RELATED"/>
    <property type="match status" value="1"/>
</dbReference>
<dbReference type="Pfam" id="PF01471">
    <property type="entry name" value="PG_binding_1"/>
    <property type="match status" value="3"/>
</dbReference>
<gene>
    <name evidence="3" type="ORF">INF28_06580</name>
</gene>
<protein>
    <submittedName>
        <fullName evidence="3">Peptidoglycan-binding protein</fullName>
    </submittedName>
</protein>
<dbReference type="SUPFAM" id="SSF47090">
    <property type="entry name" value="PGBD-like"/>
    <property type="match status" value="3"/>
</dbReference>
<dbReference type="EMBL" id="JADCKB010000011">
    <property type="protein sequence ID" value="MBE5040124.1"/>
    <property type="molecule type" value="Genomic_DNA"/>
</dbReference>
<dbReference type="InterPro" id="IPR052905">
    <property type="entry name" value="LD-transpeptidase_YkuD-like"/>
</dbReference>
<evidence type="ECO:0000259" key="2">
    <source>
        <dbReference type="Pfam" id="PF08486"/>
    </source>
</evidence>
<dbReference type="InterPro" id="IPR036365">
    <property type="entry name" value="PGBD-like_sf"/>
</dbReference>
<sequence>MAATFYVPQNITVHLGAPDDTSAPNVTVPFVQYIKNVASSEIYPTWPESAIRANIYAQISYALNRIFTEHYRSRGYNFDITNSTQYDQAYIHGRDIFENISQIVDDIFNDYIVRQGKIDPLFARYCNGTTSVCPGGLSQWGTVELAKQGYTPYEILSYYFGEDINIITDAPVADMPESYPGTPLRLGSYGEAVNRIQIYLNRIAKNYPAIPKIEYPDGVFDLETEAAVKEFQRIFNLTQDGIVGKATWYKIFYIFTTVKRLAELDSEGITLESVSRQYKNALTFGDRGEGVRLIQYFLNVIAEFNDYIPAINIDGIFGPATQNAVKAFQQSAGLPETGVVDETTWNALLENYNTVIQGLPPDYRVGGAVVYPGEILRRGMSGENIRLLQSYLTKIADTDSDIPKIPVTGYFGEETEKAVLAFQKKYGIPARGIVGLNTWNAIAKQYDAL</sequence>
<dbReference type="PANTHER" id="PTHR41533:SF1">
    <property type="entry name" value="L,D-TRANSPEPTIDASE YCBB-RELATED"/>
    <property type="match status" value="1"/>
</dbReference>
<evidence type="ECO:0000313" key="3">
    <source>
        <dbReference type="EMBL" id="MBE5040124.1"/>
    </source>
</evidence>
<dbReference type="Gene3D" id="1.10.101.10">
    <property type="entry name" value="PGBD-like superfamily/PGBD"/>
    <property type="match status" value="3"/>
</dbReference>
<evidence type="ECO:0000259" key="1">
    <source>
        <dbReference type="Pfam" id="PF01471"/>
    </source>
</evidence>
<feature type="domain" description="Peptidoglycan binding-like" evidence="1">
    <location>
        <begin position="381"/>
        <end position="442"/>
    </location>
</feature>
<dbReference type="InterPro" id="IPR036366">
    <property type="entry name" value="PGBDSf"/>
</dbReference>
<dbReference type="Pfam" id="PF08486">
    <property type="entry name" value="SpoIID"/>
    <property type="match status" value="1"/>
</dbReference>
<dbReference type="RefSeq" id="WP_226392674.1">
    <property type="nucleotide sequence ID" value="NZ_JADCKB010000011.1"/>
</dbReference>
<reference evidence="3" key="1">
    <citation type="submission" date="2020-10" db="EMBL/GenBank/DDBJ databases">
        <title>ChiBAC.</title>
        <authorList>
            <person name="Zenner C."/>
            <person name="Hitch T.C.A."/>
            <person name="Clavel T."/>
        </authorList>
    </citation>
    <scope>NUCLEOTIDE SEQUENCE</scope>
    <source>
        <strain evidence="3">DSM 107454</strain>
    </source>
</reference>